<dbReference type="InterPro" id="IPR043128">
    <property type="entry name" value="Rev_trsase/Diguanyl_cyclase"/>
</dbReference>
<evidence type="ECO:0000313" key="3">
    <source>
        <dbReference type="Proteomes" id="UP000186817"/>
    </source>
</evidence>
<dbReference type="InterPro" id="IPR043502">
    <property type="entry name" value="DNA/RNA_pol_sf"/>
</dbReference>
<evidence type="ECO:0000313" key="2">
    <source>
        <dbReference type="EMBL" id="OLP99865.1"/>
    </source>
</evidence>
<dbReference type="AlphaFoldDB" id="A0A1Q9DXG2"/>
<dbReference type="Pfam" id="PF00078">
    <property type="entry name" value="RVT_1"/>
    <property type="match status" value="1"/>
</dbReference>
<proteinExistence type="predicted"/>
<organism evidence="2 3">
    <name type="scientific">Symbiodinium microadriaticum</name>
    <name type="common">Dinoflagellate</name>
    <name type="synonym">Zooxanthella microadriatica</name>
    <dbReference type="NCBI Taxonomy" id="2951"/>
    <lineage>
        <taxon>Eukaryota</taxon>
        <taxon>Sar</taxon>
        <taxon>Alveolata</taxon>
        <taxon>Dinophyceae</taxon>
        <taxon>Suessiales</taxon>
        <taxon>Symbiodiniaceae</taxon>
        <taxon>Symbiodinium</taxon>
    </lineage>
</organism>
<sequence>MQGTAYSADVFSRVMDFFLAPLHEEFDRSFEEWNQPPLGLPHFIIYADDIILFADSEVSLQRKLQAVVDSLAPLGLEVNPEKSKVMTCPDGSSPGVWLRGRAEPVAVEDSLVFLGVPLMHRLAKSSQGDVTGLVPAIFGMRPSRLLRT</sequence>
<dbReference type="SUPFAM" id="SSF56672">
    <property type="entry name" value="DNA/RNA polymerases"/>
    <property type="match status" value="1"/>
</dbReference>
<keyword evidence="3" id="KW-1185">Reference proteome</keyword>
<gene>
    <name evidence="2" type="ORF">AK812_SmicGene17547</name>
</gene>
<feature type="domain" description="Reverse transcriptase" evidence="1">
    <location>
        <begin position="1"/>
        <end position="118"/>
    </location>
</feature>
<name>A0A1Q9DXG2_SYMMI</name>
<comment type="caution">
    <text evidence="2">The sequence shown here is derived from an EMBL/GenBank/DDBJ whole genome shotgun (WGS) entry which is preliminary data.</text>
</comment>
<dbReference type="Gene3D" id="3.30.70.270">
    <property type="match status" value="1"/>
</dbReference>
<dbReference type="Proteomes" id="UP000186817">
    <property type="component" value="Unassembled WGS sequence"/>
</dbReference>
<dbReference type="OrthoDB" id="410104at2759"/>
<evidence type="ECO:0000259" key="1">
    <source>
        <dbReference type="PROSITE" id="PS50878"/>
    </source>
</evidence>
<protein>
    <recommendedName>
        <fullName evidence="1">Reverse transcriptase domain-containing protein</fullName>
    </recommendedName>
</protein>
<dbReference type="PROSITE" id="PS50878">
    <property type="entry name" value="RT_POL"/>
    <property type="match status" value="1"/>
</dbReference>
<dbReference type="InterPro" id="IPR000477">
    <property type="entry name" value="RT_dom"/>
</dbReference>
<reference evidence="2 3" key="1">
    <citation type="submission" date="2016-02" db="EMBL/GenBank/DDBJ databases">
        <title>Genome analysis of coral dinoflagellate symbionts highlights evolutionary adaptations to a symbiotic lifestyle.</title>
        <authorList>
            <person name="Aranda M."/>
            <person name="Li Y."/>
            <person name="Liew Y.J."/>
            <person name="Baumgarten S."/>
            <person name="Simakov O."/>
            <person name="Wilson M."/>
            <person name="Piel J."/>
            <person name="Ashoor H."/>
            <person name="Bougouffa S."/>
            <person name="Bajic V.B."/>
            <person name="Ryu T."/>
            <person name="Ravasi T."/>
            <person name="Bayer T."/>
            <person name="Micklem G."/>
            <person name="Kim H."/>
            <person name="Bhak J."/>
            <person name="Lajeunesse T.C."/>
            <person name="Voolstra C.R."/>
        </authorList>
    </citation>
    <scope>NUCLEOTIDE SEQUENCE [LARGE SCALE GENOMIC DNA]</scope>
    <source>
        <strain evidence="2 3">CCMP2467</strain>
    </source>
</reference>
<accession>A0A1Q9DXG2</accession>
<dbReference type="EMBL" id="LSRX01000348">
    <property type="protein sequence ID" value="OLP99865.1"/>
    <property type="molecule type" value="Genomic_DNA"/>
</dbReference>